<feature type="transmembrane region" description="Helical" evidence="7">
    <location>
        <begin position="97"/>
        <end position="116"/>
    </location>
</feature>
<feature type="transmembrane region" description="Helical" evidence="7">
    <location>
        <begin position="147"/>
        <end position="172"/>
    </location>
</feature>
<reference evidence="9 10" key="1">
    <citation type="journal article" date="2011" name="Curr. Microbiol.">
        <title>Luteibacter jiangsuensis sp. nov.: a methamidophos-degrading bacterium isolated from a methamidophos-manufacturing factory.</title>
        <authorList>
            <person name="Wang L."/>
            <person name="Wang G.L."/>
            <person name="Li S.P."/>
            <person name="Jiang J.D."/>
        </authorList>
    </citation>
    <scope>NUCLEOTIDE SEQUENCE [LARGE SCALE GENOMIC DNA]</scope>
    <source>
        <strain evidence="9 10">CGMCC 1.10133</strain>
    </source>
</reference>
<dbReference type="Pfam" id="PF00510">
    <property type="entry name" value="COX3"/>
    <property type="match status" value="1"/>
</dbReference>
<evidence type="ECO:0000313" key="9">
    <source>
        <dbReference type="EMBL" id="NID06473.1"/>
    </source>
</evidence>
<keyword evidence="3 6" id="KW-0812">Transmembrane</keyword>
<gene>
    <name evidence="9" type="ORF">HBF26_16380</name>
</gene>
<accession>A0ABX0Q7E2</accession>
<evidence type="ECO:0000256" key="5">
    <source>
        <dbReference type="ARBA" id="ARBA00023136"/>
    </source>
</evidence>
<evidence type="ECO:0000256" key="6">
    <source>
        <dbReference type="RuleBase" id="RU003376"/>
    </source>
</evidence>
<sequence>MNAHAPHTAEQFDDAAQQRDAATLGMWAFLATEVLFFGVLFAAYTVCRVIWPDAFASASRHTDLTLGGLETAILLTSSFTVALAVRDVQLGGRRLATGLLCGTAVLGLVFLAIHGFEYYHDYKAAVIPGIRYEEVGGFAAQERLFFFLYYVTTGFHALHVSVGVVVLLTMALRTHRAAFGPGYHTPLEVSALYWHLVDIVWIFVFPLYYQVGRA</sequence>
<dbReference type="Gene3D" id="1.20.120.80">
    <property type="entry name" value="Cytochrome c oxidase, subunit III, four-helix bundle"/>
    <property type="match status" value="1"/>
</dbReference>
<organism evidence="9 10">
    <name type="scientific">Luteibacter jiangsuensis</name>
    <dbReference type="NCBI Taxonomy" id="637577"/>
    <lineage>
        <taxon>Bacteria</taxon>
        <taxon>Pseudomonadati</taxon>
        <taxon>Pseudomonadota</taxon>
        <taxon>Gammaproteobacteria</taxon>
        <taxon>Lysobacterales</taxon>
        <taxon>Rhodanobacteraceae</taxon>
        <taxon>Luteibacter</taxon>
    </lineage>
</organism>
<evidence type="ECO:0000313" key="10">
    <source>
        <dbReference type="Proteomes" id="UP001429601"/>
    </source>
</evidence>
<dbReference type="PANTHER" id="PTHR11403:SF6">
    <property type="entry name" value="NITRIC OXIDE REDUCTASE SUBUNIT E"/>
    <property type="match status" value="1"/>
</dbReference>
<dbReference type="PROSITE" id="PS50253">
    <property type="entry name" value="COX3"/>
    <property type="match status" value="1"/>
</dbReference>
<feature type="transmembrane region" description="Helical" evidence="7">
    <location>
        <begin position="64"/>
        <end position="85"/>
    </location>
</feature>
<dbReference type="InterPro" id="IPR013833">
    <property type="entry name" value="Cyt_c_oxidase_su3_a-hlx"/>
</dbReference>
<evidence type="ECO:0000259" key="8">
    <source>
        <dbReference type="PROSITE" id="PS50253"/>
    </source>
</evidence>
<comment type="subcellular location">
    <subcellularLocation>
        <location evidence="6">Cell membrane</location>
        <topology evidence="6">Multi-pass membrane protein</topology>
    </subcellularLocation>
    <subcellularLocation>
        <location evidence="1">Membrane</location>
        <topology evidence="1">Multi-pass membrane protein</topology>
    </subcellularLocation>
</comment>
<keyword evidence="4 7" id="KW-1133">Transmembrane helix</keyword>
<feature type="transmembrane region" description="Helical" evidence="7">
    <location>
        <begin position="21"/>
        <end position="44"/>
    </location>
</feature>
<dbReference type="RefSeq" id="WP_167128928.1">
    <property type="nucleotide sequence ID" value="NZ_JAAQQR010000009.1"/>
</dbReference>
<protein>
    <submittedName>
        <fullName evidence="9">Cytochrome c oxidase subunit 3 family protein</fullName>
    </submittedName>
</protein>
<feature type="domain" description="Heme-copper oxidase subunit III family profile" evidence="8">
    <location>
        <begin position="1"/>
        <end position="213"/>
    </location>
</feature>
<dbReference type="PANTHER" id="PTHR11403">
    <property type="entry name" value="CYTOCHROME C OXIDASE SUBUNIT III"/>
    <property type="match status" value="1"/>
</dbReference>
<dbReference type="Proteomes" id="UP001429601">
    <property type="component" value="Unassembled WGS sequence"/>
</dbReference>
<feature type="transmembrane region" description="Helical" evidence="7">
    <location>
        <begin position="192"/>
        <end position="211"/>
    </location>
</feature>
<name>A0ABX0Q7E2_9GAMM</name>
<keyword evidence="5 7" id="KW-0472">Membrane</keyword>
<evidence type="ECO:0000256" key="7">
    <source>
        <dbReference type="SAM" id="Phobius"/>
    </source>
</evidence>
<dbReference type="InterPro" id="IPR035973">
    <property type="entry name" value="Cyt_c_oxidase_su3-like_sf"/>
</dbReference>
<keyword evidence="10" id="KW-1185">Reference proteome</keyword>
<dbReference type="EMBL" id="JAAQQR010000009">
    <property type="protein sequence ID" value="NID06473.1"/>
    <property type="molecule type" value="Genomic_DNA"/>
</dbReference>
<proteinExistence type="inferred from homology"/>
<evidence type="ECO:0000256" key="4">
    <source>
        <dbReference type="ARBA" id="ARBA00022989"/>
    </source>
</evidence>
<evidence type="ECO:0000256" key="2">
    <source>
        <dbReference type="ARBA" id="ARBA00010581"/>
    </source>
</evidence>
<dbReference type="SUPFAM" id="SSF81452">
    <property type="entry name" value="Cytochrome c oxidase subunit III-like"/>
    <property type="match status" value="1"/>
</dbReference>
<evidence type="ECO:0000256" key="3">
    <source>
        <dbReference type="ARBA" id="ARBA00022692"/>
    </source>
</evidence>
<comment type="similarity">
    <text evidence="2 6">Belongs to the cytochrome c oxidase subunit 3 family.</text>
</comment>
<dbReference type="InterPro" id="IPR024791">
    <property type="entry name" value="Cyt_c/ubiquinol_Oxase_su3"/>
</dbReference>
<dbReference type="InterPro" id="IPR000298">
    <property type="entry name" value="Cyt_c_oxidase-like_su3"/>
</dbReference>
<comment type="caution">
    <text evidence="9">The sequence shown here is derived from an EMBL/GenBank/DDBJ whole genome shotgun (WGS) entry which is preliminary data.</text>
</comment>
<evidence type="ECO:0000256" key="1">
    <source>
        <dbReference type="ARBA" id="ARBA00004141"/>
    </source>
</evidence>
<dbReference type="CDD" id="cd02862">
    <property type="entry name" value="NorE_like"/>
    <property type="match status" value="1"/>
</dbReference>